<dbReference type="EMBL" id="KZ060675">
    <property type="protein sequence ID" value="PIO11963.1"/>
    <property type="molecule type" value="Genomic_DNA"/>
</dbReference>
<evidence type="ECO:0000256" key="1">
    <source>
        <dbReference type="SAM" id="SignalP"/>
    </source>
</evidence>
<keyword evidence="3" id="KW-1185">Reference proteome</keyword>
<protein>
    <submittedName>
        <fullName evidence="2">Uncharacterized protein</fullName>
    </submittedName>
</protein>
<dbReference type="AlphaFoldDB" id="A0A2G9QA89"/>
<feature type="chain" id="PRO_5013870106" evidence="1">
    <location>
        <begin position="26"/>
        <end position="142"/>
    </location>
</feature>
<dbReference type="Proteomes" id="UP000228934">
    <property type="component" value="Unassembled WGS sequence"/>
</dbReference>
<evidence type="ECO:0000313" key="2">
    <source>
        <dbReference type="EMBL" id="PIO11963.1"/>
    </source>
</evidence>
<evidence type="ECO:0000313" key="3">
    <source>
        <dbReference type="Proteomes" id="UP000228934"/>
    </source>
</evidence>
<gene>
    <name evidence="2" type="ORF">AB205_0067250</name>
</gene>
<feature type="signal peptide" evidence="1">
    <location>
        <begin position="1"/>
        <end position="25"/>
    </location>
</feature>
<sequence length="142" mass="15717">MHTPGPTSCLLFYLHSLPLTSLTHCLISSFHSQCLSPLGLVTCPRLVAPTGAPATLSVGDDGLFGACSLPQPRVRFSVPGPTLHHNAWGTIHPCIPSTLHQTPDDWFQAKKRVELTSIDAYFYLLYHVLHHYTMFCTYLTTI</sequence>
<keyword evidence="1" id="KW-0732">Signal</keyword>
<accession>A0A2G9QA89</accession>
<organism evidence="2 3">
    <name type="scientific">Aquarana catesbeiana</name>
    <name type="common">American bullfrog</name>
    <name type="synonym">Rana catesbeiana</name>
    <dbReference type="NCBI Taxonomy" id="8400"/>
    <lineage>
        <taxon>Eukaryota</taxon>
        <taxon>Metazoa</taxon>
        <taxon>Chordata</taxon>
        <taxon>Craniata</taxon>
        <taxon>Vertebrata</taxon>
        <taxon>Euteleostomi</taxon>
        <taxon>Amphibia</taxon>
        <taxon>Batrachia</taxon>
        <taxon>Anura</taxon>
        <taxon>Neobatrachia</taxon>
        <taxon>Ranoidea</taxon>
        <taxon>Ranidae</taxon>
        <taxon>Aquarana</taxon>
    </lineage>
</organism>
<reference evidence="3" key="1">
    <citation type="journal article" date="2017" name="Nat. Commun.">
        <title>The North American bullfrog draft genome provides insight into hormonal regulation of long noncoding RNA.</title>
        <authorList>
            <person name="Hammond S.A."/>
            <person name="Warren R.L."/>
            <person name="Vandervalk B.P."/>
            <person name="Kucuk E."/>
            <person name="Khan H."/>
            <person name="Gibb E.A."/>
            <person name="Pandoh P."/>
            <person name="Kirk H."/>
            <person name="Zhao Y."/>
            <person name="Jones M."/>
            <person name="Mungall A.J."/>
            <person name="Coope R."/>
            <person name="Pleasance S."/>
            <person name="Moore R.A."/>
            <person name="Holt R.A."/>
            <person name="Round J.M."/>
            <person name="Ohora S."/>
            <person name="Walle B.V."/>
            <person name="Veldhoen N."/>
            <person name="Helbing C.C."/>
            <person name="Birol I."/>
        </authorList>
    </citation>
    <scope>NUCLEOTIDE SEQUENCE [LARGE SCALE GENOMIC DNA]</scope>
</reference>
<name>A0A2G9QA89_AQUCT</name>
<proteinExistence type="predicted"/>